<gene>
    <name evidence="1" type="ORF">M231_07224</name>
</gene>
<dbReference type="OrthoDB" id="2107880at2759"/>
<evidence type="ECO:0000313" key="1">
    <source>
        <dbReference type="EMBL" id="RXK35492.1"/>
    </source>
</evidence>
<comment type="caution">
    <text evidence="1">The sequence shown here is derived from an EMBL/GenBank/DDBJ whole genome shotgun (WGS) entry which is preliminary data.</text>
</comment>
<dbReference type="InParanoid" id="A0A4Q1B9S2"/>
<dbReference type="AlphaFoldDB" id="A0A4Q1B9S2"/>
<dbReference type="EMBL" id="SDIL01000133">
    <property type="protein sequence ID" value="RXK35492.1"/>
    <property type="molecule type" value="Genomic_DNA"/>
</dbReference>
<organism evidence="1 2">
    <name type="scientific">Tremella mesenterica</name>
    <name type="common">Jelly fungus</name>
    <dbReference type="NCBI Taxonomy" id="5217"/>
    <lineage>
        <taxon>Eukaryota</taxon>
        <taxon>Fungi</taxon>
        <taxon>Dikarya</taxon>
        <taxon>Basidiomycota</taxon>
        <taxon>Agaricomycotina</taxon>
        <taxon>Tremellomycetes</taxon>
        <taxon>Tremellales</taxon>
        <taxon>Tremellaceae</taxon>
        <taxon>Tremella</taxon>
    </lineage>
</organism>
<keyword evidence="2" id="KW-1185">Reference proteome</keyword>
<name>A0A4Q1B9S2_TREME</name>
<dbReference type="STRING" id="5217.A0A4Q1B9S2"/>
<reference evidence="1 2" key="1">
    <citation type="submission" date="2016-06" db="EMBL/GenBank/DDBJ databases">
        <title>Evolution of pathogenesis and genome organization in the Tremellales.</title>
        <authorList>
            <person name="Cuomo C."/>
            <person name="Litvintseva A."/>
            <person name="Heitman J."/>
            <person name="Chen Y."/>
            <person name="Sun S."/>
            <person name="Springer D."/>
            <person name="Dromer F."/>
            <person name="Young S."/>
            <person name="Zeng Q."/>
            <person name="Chapman S."/>
            <person name="Gujja S."/>
            <person name="Saif S."/>
            <person name="Birren B."/>
        </authorList>
    </citation>
    <scope>NUCLEOTIDE SEQUENCE [LARGE SCALE GENOMIC DNA]</scope>
    <source>
        <strain evidence="1 2">ATCC 28783</strain>
    </source>
</reference>
<dbReference type="VEuPathDB" id="FungiDB:TREMEDRAFT_63784"/>
<dbReference type="Proteomes" id="UP000289152">
    <property type="component" value="Unassembled WGS sequence"/>
</dbReference>
<accession>A0A4Q1B9S2</accession>
<dbReference type="Pfam" id="PF20180">
    <property type="entry name" value="UQCC2_CBP6"/>
    <property type="match status" value="1"/>
</dbReference>
<proteinExistence type="predicted"/>
<protein>
    <submittedName>
        <fullName evidence="1">Uncharacterized protein</fullName>
    </submittedName>
</protein>
<evidence type="ECO:0000313" key="2">
    <source>
        <dbReference type="Proteomes" id="UP000289152"/>
    </source>
</evidence>
<sequence>MSRLTRLLEVIRSFPSTPLRPEGPTQMSHALEGIVNRSFPPSTSSSVSVGSAQDRAIERMLTPLERIKSGAALHQYPLSSKTLQPQHDPLYYKRILDGVERASKGIGRSWWKRFFQVRGEA</sequence>